<dbReference type="NCBIfam" id="TIGR01899">
    <property type="entry name" value="cas_TM1807_csm5"/>
    <property type="match status" value="1"/>
</dbReference>
<dbReference type="InterPro" id="IPR010173">
    <property type="entry name" value="CRISPR-assoc_Csm5"/>
</dbReference>
<keyword evidence="5" id="KW-0051">Antiviral defense</keyword>
<dbReference type="EMBL" id="FYEK01000075">
    <property type="protein sequence ID" value="SNB74736.1"/>
    <property type="molecule type" value="Genomic_DNA"/>
</dbReference>
<dbReference type="RefSeq" id="WP_088572325.1">
    <property type="nucleotide sequence ID" value="NZ_FYEK01000075.1"/>
</dbReference>
<dbReference type="AlphaFoldDB" id="A0A212RQ59"/>
<dbReference type="OrthoDB" id="24360at2"/>
<comment type="similarity">
    <text evidence="2">Belongs to the CRISPR-associated Csm5 family.</text>
</comment>
<evidence type="ECO:0000313" key="9">
    <source>
        <dbReference type="Proteomes" id="UP000197025"/>
    </source>
</evidence>
<evidence type="ECO:0000259" key="7">
    <source>
        <dbReference type="Pfam" id="PF03787"/>
    </source>
</evidence>
<evidence type="ECO:0000313" key="8">
    <source>
        <dbReference type="EMBL" id="SNB74736.1"/>
    </source>
</evidence>
<keyword evidence="9" id="KW-1185">Reference proteome</keyword>
<evidence type="ECO:0000256" key="5">
    <source>
        <dbReference type="ARBA" id="ARBA00023118"/>
    </source>
</evidence>
<feature type="domain" description="CRISPR type III-associated protein" evidence="7">
    <location>
        <begin position="8"/>
        <end position="223"/>
    </location>
</feature>
<reference evidence="9" key="1">
    <citation type="submission" date="2017-06" db="EMBL/GenBank/DDBJ databases">
        <authorList>
            <person name="Varghese N."/>
            <person name="Submissions S."/>
        </authorList>
    </citation>
    <scope>NUCLEOTIDE SEQUENCE [LARGE SCALE GENOMIC DNA]</scope>
    <source>
        <strain evidence="9">JAD2</strain>
    </source>
</reference>
<dbReference type="PANTHER" id="PTHR38007:SF1">
    <property type="entry name" value="CRISPR SYSTEM CMS PROTEIN CSM5"/>
    <property type="match status" value="1"/>
</dbReference>
<protein>
    <recommendedName>
        <fullName evidence="3">CRISPR system Cms protein Csm5</fullName>
    </recommendedName>
    <alternativeName>
        <fullName evidence="6">CRISPR type III A-associated protein Csm5</fullName>
    </alternativeName>
</protein>
<evidence type="ECO:0000256" key="4">
    <source>
        <dbReference type="ARBA" id="ARBA00022884"/>
    </source>
</evidence>
<evidence type="ECO:0000256" key="2">
    <source>
        <dbReference type="ARBA" id="ARBA00006680"/>
    </source>
</evidence>
<proteinExistence type="inferred from homology"/>
<evidence type="ECO:0000256" key="3">
    <source>
        <dbReference type="ARBA" id="ARBA00016113"/>
    </source>
</evidence>
<evidence type="ECO:0000256" key="1">
    <source>
        <dbReference type="ARBA" id="ARBA00003088"/>
    </source>
</evidence>
<comment type="function">
    <text evidence="1">This subunit might be involved in maturation of a crRNA intermediate to its mature form.</text>
</comment>
<name>A0A212RQ59_9CHLR</name>
<organism evidence="8 9">
    <name type="scientific">Thermoflexus hugenholtzii JAD2</name>
    <dbReference type="NCBI Taxonomy" id="877466"/>
    <lineage>
        <taxon>Bacteria</taxon>
        <taxon>Bacillati</taxon>
        <taxon>Chloroflexota</taxon>
        <taxon>Thermoflexia</taxon>
        <taxon>Thermoflexales</taxon>
        <taxon>Thermoflexaceae</taxon>
        <taxon>Thermoflexus</taxon>
    </lineage>
</organism>
<keyword evidence="4" id="KW-0694">RNA-binding</keyword>
<accession>A0A212RQ59</accession>
<dbReference type="InParanoid" id="A0A212RQ59"/>
<dbReference type="InterPro" id="IPR005537">
    <property type="entry name" value="RAMP_III_fam"/>
</dbReference>
<dbReference type="GO" id="GO:0051607">
    <property type="term" value="P:defense response to virus"/>
    <property type="evidence" value="ECO:0007669"/>
    <property type="project" value="UniProtKB-KW"/>
</dbReference>
<sequence length="358" mass="41639">MIRYRMILHTLSEVHIGDGQTLRREYDFAIHEGRFYRLSLSRLLEGYAAADLPRELLERLMRLPPGRWLSPEDFRRKEWFPYVLEGDPKVGIVRSFIKDVHGRPYLPGSSLKGALRTAILWRMWRERREPIGLRQLDRQREWAARPLERRWLGSDPNHDLLRTLRPRDTGPLPPEEALVIVRAVVQVGPRQAAPMALEALRPGVTLRGSLVVDERLLAMGAAELGWAGKERYVRGLAAVARDFALDRVRKEAAWARAAGLTALEAFYGDLERRLRRMREEKADAFLLRVGWGGGWESKTLGREPFAEELEELLRRYIRPKGRRQPGDPFPRSRRVVVDERDRPIRPFGWVEVRLERES</sequence>
<evidence type="ECO:0000256" key="6">
    <source>
        <dbReference type="ARBA" id="ARBA00031720"/>
    </source>
</evidence>
<gene>
    <name evidence="8" type="ORF">SAMN02746019_00017990</name>
</gene>
<dbReference type="PANTHER" id="PTHR38007">
    <property type="entry name" value="CRISPR SYSTEM CMS PROTEIN CSM5"/>
    <property type="match status" value="1"/>
</dbReference>
<dbReference type="GO" id="GO:0003723">
    <property type="term" value="F:RNA binding"/>
    <property type="evidence" value="ECO:0007669"/>
    <property type="project" value="UniProtKB-KW"/>
</dbReference>
<dbReference type="Pfam" id="PF03787">
    <property type="entry name" value="RAMPs"/>
    <property type="match status" value="1"/>
</dbReference>
<dbReference type="Proteomes" id="UP000197025">
    <property type="component" value="Unassembled WGS sequence"/>
</dbReference>